<reference evidence="2 3" key="1">
    <citation type="journal article" date="2018" name="PLoS Genet.">
        <title>Population sequencing reveals clonal diversity and ancestral inbreeding in the grapevine cultivar Chardonnay.</title>
        <authorList>
            <person name="Roach M.J."/>
            <person name="Johnson D.L."/>
            <person name="Bohlmann J."/>
            <person name="van Vuuren H.J."/>
            <person name="Jones S.J."/>
            <person name="Pretorius I.S."/>
            <person name="Schmidt S.A."/>
            <person name="Borneman A.R."/>
        </authorList>
    </citation>
    <scope>NUCLEOTIDE SEQUENCE [LARGE SCALE GENOMIC DNA]</scope>
    <source>
        <strain evidence="3">cv. Chardonnay</strain>
        <tissue evidence="2">Leaf</tissue>
    </source>
</reference>
<comment type="caution">
    <text evidence="2">The sequence shown here is derived from an EMBL/GenBank/DDBJ whole genome shotgun (WGS) entry which is preliminary data.</text>
</comment>
<protein>
    <submittedName>
        <fullName evidence="2">Uncharacterized protein</fullName>
    </submittedName>
</protein>
<feature type="compositionally biased region" description="Polar residues" evidence="1">
    <location>
        <begin position="173"/>
        <end position="185"/>
    </location>
</feature>
<dbReference type="Proteomes" id="UP000288805">
    <property type="component" value="Unassembled WGS sequence"/>
</dbReference>
<organism evidence="2 3">
    <name type="scientific">Vitis vinifera</name>
    <name type="common">Grape</name>
    <dbReference type="NCBI Taxonomy" id="29760"/>
    <lineage>
        <taxon>Eukaryota</taxon>
        <taxon>Viridiplantae</taxon>
        <taxon>Streptophyta</taxon>
        <taxon>Embryophyta</taxon>
        <taxon>Tracheophyta</taxon>
        <taxon>Spermatophyta</taxon>
        <taxon>Magnoliopsida</taxon>
        <taxon>eudicotyledons</taxon>
        <taxon>Gunneridae</taxon>
        <taxon>Pentapetalae</taxon>
        <taxon>rosids</taxon>
        <taxon>Vitales</taxon>
        <taxon>Vitaceae</taxon>
        <taxon>Viteae</taxon>
        <taxon>Vitis</taxon>
    </lineage>
</organism>
<evidence type="ECO:0000313" key="3">
    <source>
        <dbReference type="Proteomes" id="UP000288805"/>
    </source>
</evidence>
<evidence type="ECO:0000256" key="1">
    <source>
        <dbReference type="SAM" id="MobiDB-lite"/>
    </source>
</evidence>
<accession>A0A438HY12</accession>
<name>A0A438HY12_VITVI</name>
<evidence type="ECO:0000313" key="2">
    <source>
        <dbReference type="EMBL" id="RVW89358.1"/>
    </source>
</evidence>
<gene>
    <name evidence="2" type="ORF">CK203_045435</name>
</gene>
<dbReference type="EMBL" id="QGNW01000165">
    <property type="protein sequence ID" value="RVW89358.1"/>
    <property type="molecule type" value="Genomic_DNA"/>
</dbReference>
<sequence>MEETKTMKTSMSSFIKLDKDEKGKSIDSTMYRGMIGERQVSLGHRVNALLSHLNLLRQRLAERRGLKRPFSTPWRIIRVTFGLGGPIISTVRGVEIQSDPKSIYCIFDIAPVGLRVYESKAWPIVPGFKPREAIKRMCGLADAQGIGKPSAHSLTSKGVQFEATFSEPMMSEPTYTAGLSSQPSFTEPPHIETSPHQAPHTPDHASWMDLLA</sequence>
<proteinExistence type="predicted"/>
<dbReference type="AlphaFoldDB" id="A0A438HY12"/>
<feature type="region of interest" description="Disordered" evidence="1">
    <location>
        <begin position="173"/>
        <end position="205"/>
    </location>
</feature>